<accession>A0A382AZ71</accession>
<feature type="non-terminal residue" evidence="1">
    <location>
        <position position="230"/>
    </location>
</feature>
<dbReference type="AlphaFoldDB" id="A0A382AZ71"/>
<proteinExistence type="predicted"/>
<reference evidence="1" key="1">
    <citation type="submission" date="2018-05" db="EMBL/GenBank/DDBJ databases">
        <authorList>
            <person name="Lanie J.A."/>
            <person name="Ng W.-L."/>
            <person name="Kazmierczak K.M."/>
            <person name="Andrzejewski T.M."/>
            <person name="Davidsen T.M."/>
            <person name="Wayne K.J."/>
            <person name="Tettelin H."/>
            <person name="Glass J.I."/>
            <person name="Rusch D."/>
            <person name="Podicherti R."/>
            <person name="Tsui H.-C.T."/>
            <person name="Winkler M.E."/>
        </authorList>
    </citation>
    <scope>NUCLEOTIDE SEQUENCE</scope>
</reference>
<gene>
    <name evidence="1" type="ORF">METZ01_LOCUS159720</name>
</gene>
<protein>
    <submittedName>
        <fullName evidence="1">Uncharacterized protein</fullName>
    </submittedName>
</protein>
<dbReference type="EMBL" id="UINC01027509">
    <property type="protein sequence ID" value="SVB06866.1"/>
    <property type="molecule type" value="Genomic_DNA"/>
</dbReference>
<dbReference type="InterPro" id="IPR010869">
    <property type="entry name" value="DUF1501"/>
</dbReference>
<evidence type="ECO:0000313" key="1">
    <source>
        <dbReference type="EMBL" id="SVB06866.1"/>
    </source>
</evidence>
<organism evidence="1">
    <name type="scientific">marine metagenome</name>
    <dbReference type="NCBI Taxonomy" id="408172"/>
    <lineage>
        <taxon>unclassified sequences</taxon>
        <taxon>metagenomes</taxon>
        <taxon>ecological metagenomes</taxon>
    </lineage>
</organism>
<dbReference type="Pfam" id="PF07394">
    <property type="entry name" value="DUF1501"/>
    <property type="match status" value="1"/>
</dbReference>
<name>A0A382AZ71_9ZZZZ</name>
<sequence>MSNVSLGVGSLALGSMLDAGGLAKRPSLGVIDPLHFAPRAKRVIHLCMAGGPSHLETLDYKPKLAEMDGKPMPKSITDGQPIAQLQGKKELKCLGPQHEFQNFGQSGQSISSALPHIGGIADEICIVRSMTTQQINHDPAHTFMNTGALVAGRPSMGSWVTYGLGSEGSDLPGFVVLTSVGGAQDQPIASRQWHSGFLPSRFQGVHFHSTGDPVLYISNPKGVDAKGQGA</sequence>